<evidence type="ECO:0000256" key="2">
    <source>
        <dbReference type="ARBA" id="ARBA00023015"/>
    </source>
</evidence>
<dbReference type="GO" id="GO:0003677">
    <property type="term" value="F:DNA binding"/>
    <property type="evidence" value="ECO:0007669"/>
    <property type="project" value="InterPro"/>
</dbReference>
<gene>
    <name evidence="7" type="ORF">F8C82_11835</name>
</gene>
<dbReference type="InterPro" id="IPR014284">
    <property type="entry name" value="RNA_pol_sigma-70_dom"/>
</dbReference>
<dbReference type="OrthoDB" id="1056775at2"/>
<dbReference type="NCBIfam" id="TIGR02937">
    <property type="entry name" value="sigma70-ECF"/>
    <property type="match status" value="1"/>
</dbReference>
<dbReference type="Gene3D" id="1.10.10.10">
    <property type="entry name" value="Winged helix-like DNA-binding domain superfamily/Winged helix DNA-binding domain"/>
    <property type="match status" value="1"/>
</dbReference>
<dbReference type="InterPro" id="IPR039425">
    <property type="entry name" value="RNA_pol_sigma-70-like"/>
</dbReference>
<keyword evidence="4" id="KW-0804">Transcription</keyword>
<sequence>MQVSKELIARCRKHERAAQFELYKDCYGILLSVCMRYEKNKEDAEELLNLAFYKILTRLDKYHDDTPFEAWIRRITINTVIDEFRKKNRDRHAFFDQLEGHVPVSSMDYNEADRQFDAEELEIMIRELPPVSQKVFNLYVIDGYNHKEIGEMLGISEGTSKWHLSTARKTLKNKLRGFVTKVASIML</sequence>
<comment type="caution">
    <text evidence="7">The sequence shown here is derived from an EMBL/GenBank/DDBJ whole genome shotgun (WGS) entry which is preliminary data.</text>
</comment>
<dbReference type="SUPFAM" id="SSF88659">
    <property type="entry name" value="Sigma3 and sigma4 domains of RNA polymerase sigma factors"/>
    <property type="match status" value="1"/>
</dbReference>
<dbReference type="Gene3D" id="1.10.1740.10">
    <property type="match status" value="1"/>
</dbReference>
<evidence type="ECO:0000256" key="1">
    <source>
        <dbReference type="ARBA" id="ARBA00010641"/>
    </source>
</evidence>
<evidence type="ECO:0000313" key="8">
    <source>
        <dbReference type="Proteomes" id="UP000484164"/>
    </source>
</evidence>
<dbReference type="InterPro" id="IPR013324">
    <property type="entry name" value="RNA_pol_sigma_r3/r4-like"/>
</dbReference>
<keyword evidence="8" id="KW-1185">Reference proteome</keyword>
<dbReference type="InterPro" id="IPR007627">
    <property type="entry name" value="RNA_pol_sigma70_r2"/>
</dbReference>
<evidence type="ECO:0000259" key="5">
    <source>
        <dbReference type="Pfam" id="PF04542"/>
    </source>
</evidence>
<dbReference type="InterPro" id="IPR013249">
    <property type="entry name" value="RNA_pol_sigma70_r4_t2"/>
</dbReference>
<dbReference type="Pfam" id="PF08281">
    <property type="entry name" value="Sigma70_r4_2"/>
    <property type="match status" value="1"/>
</dbReference>
<dbReference type="CDD" id="cd06171">
    <property type="entry name" value="Sigma70_r4"/>
    <property type="match status" value="1"/>
</dbReference>
<feature type="domain" description="RNA polymerase sigma-70 region 2" evidence="5">
    <location>
        <begin position="22"/>
        <end position="89"/>
    </location>
</feature>
<evidence type="ECO:0000259" key="6">
    <source>
        <dbReference type="Pfam" id="PF08281"/>
    </source>
</evidence>
<dbReference type="PANTHER" id="PTHR43133">
    <property type="entry name" value="RNA POLYMERASE ECF-TYPE SIGMA FACTO"/>
    <property type="match status" value="1"/>
</dbReference>
<feature type="domain" description="RNA polymerase sigma factor 70 region 4 type 2" evidence="6">
    <location>
        <begin position="120"/>
        <end position="171"/>
    </location>
</feature>
<evidence type="ECO:0000313" key="7">
    <source>
        <dbReference type="EMBL" id="KAB2816367.1"/>
    </source>
</evidence>
<dbReference type="GO" id="GO:0006352">
    <property type="term" value="P:DNA-templated transcription initiation"/>
    <property type="evidence" value="ECO:0007669"/>
    <property type="project" value="InterPro"/>
</dbReference>
<dbReference type="GO" id="GO:0016987">
    <property type="term" value="F:sigma factor activity"/>
    <property type="evidence" value="ECO:0007669"/>
    <property type="project" value="UniProtKB-KW"/>
</dbReference>
<dbReference type="InterPro" id="IPR013325">
    <property type="entry name" value="RNA_pol_sigma_r2"/>
</dbReference>
<dbReference type="Pfam" id="PF04542">
    <property type="entry name" value="Sigma70_r2"/>
    <property type="match status" value="1"/>
</dbReference>
<keyword evidence="3" id="KW-0731">Sigma factor</keyword>
<proteinExistence type="inferred from homology"/>
<dbReference type="RefSeq" id="WP_151693794.1">
    <property type="nucleotide sequence ID" value="NZ_BMGX01000001.1"/>
</dbReference>
<protein>
    <submittedName>
        <fullName evidence="7">Sigma-70 family RNA polymerase sigma factor</fullName>
    </submittedName>
</protein>
<dbReference type="AlphaFoldDB" id="A0A6L3ZG34"/>
<name>A0A6L3ZG34_9FLAO</name>
<evidence type="ECO:0000256" key="4">
    <source>
        <dbReference type="ARBA" id="ARBA00023163"/>
    </source>
</evidence>
<dbReference type="Proteomes" id="UP000484164">
    <property type="component" value="Unassembled WGS sequence"/>
</dbReference>
<comment type="similarity">
    <text evidence="1">Belongs to the sigma-70 factor family. ECF subfamily.</text>
</comment>
<dbReference type="PANTHER" id="PTHR43133:SF46">
    <property type="entry name" value="RNA POLYMERASE SIGMA-70 FACTOR ECF SUBFAMILY"/>
    <property type="match status" value="1"/>
</dbReference>
<organism evidence="7 8">
    <name type="scientific">Phaeocystidibacter marisrubri</name>
    <dbReference type="NCBI Taxonomy" id="1577780"/>
    <lineage>
        <taxon>Bacteria</taxon>
        <taxon>Pseudomonadati</taxon>
        <taxon>Bacteroidota</taxon>
        <taxon>Flavobacteriia</taxon>
        <taxon>Flavobacteriales</taxon>
        <taxon>Phaeocystidibacteraceae</taxon>
        <taxon>Phaeocystidibacter</taxon>
    </lineage>
</organism>
<accession>A0A6L3ZG34</accession>
<evidence type="ECO:0000256" key="3">
    <source>
        <dbReference type="ARBA" id="ARBA00023082"/>
    </source>
</evidence>
<dbReference type="InterPro" id="IPR036388">
    <property type="entry name" value="WH-like_DNA-bd_sf"/>
</dbReference>
<dbReference type="SUPFAM" id="SSF88946">
    <property type="entry name" value="Sigma2 domain of RNA polymerase sigma factors"/>
    <property type="match status" value="1"/>
</dbReference>
<reference evidence="7 8" key="1">
    <citation type="submission" date="2019-10" db="EMBL/GenBank/DDBJ databases">
        <title>Genome sequence of Phaeocystidibacter marisrubri JCM30614 (type strain).</title>
        <authorList>
            <person name="Bowman J.P."/>
        </authorList>
    </citation>
    <scope>NUCLEOTIDE SEQUENCE [LARGE SCALE GENOMIC DNA]</scope>
    <source>
        <strain evidence="7 8">JCM 30614</strain>
    </source>
</reference>
<dbReference type="EMBL" id="WBVQ01000002">
    <property type="protein sequence ID" value="KAB2816367.1"/>
    <property type="molecule type" value="Genomic_DNA"/>
</dbReference>
<keyword evidence="2" id="KW-0805">Transcription regulation</keyword>